<dbReference type="RefSeq" id="WP_021923320.1">
    <property type="nucleotide sequence ID" value="NZ_CVRS01000092.1"/>
</dbReference>
<dbReference type="Proteomes" id="UP000049828">
    <property type="component" value="Unassembled WGS sequence"/>
</dbReference>
<evidence type="ECO:0000256" key="2">
    <source>
        <dbReference type="SAM" id="SignalP"/>
    </source>
</evidence>
<proteinExistence type="predicted"/>
<name>A0A0M6WVK4_9FIRM</name>
<evidence type="ECO:0000313" key="4">
    <source>
        <dbReference type="Proteomes" id="UP000049828"/>
    </source>
</evidence>
<feature type="compositionally biased region" description="Polar residues" evidence="1">
    <location>
        <begin position="659"/>
        <end position="670"/>
    </location>
</feature>
<feature type="region of interest" description="Disordered" evidence="1">
    <location>
        <begin position="523"/>
        <end position="550"/>
    </location>
</feature>
<keyword evidence="4" id="KW-1185">Reference proteome</keyword>
<dbReference type="PANTHER" id="PTHR41775:SF1">
    <property type="entry name" value="PEPTIDASE M6-LIKE DOMAIN-CONTAINING PROTEIN"/>
    <property type="match status" value="1"/>
</dbReference>
<evidence type="ECO:0000256" key="1">
    <source>
        <dbReference type="SAM" id="MobiDB-lite"/>
    </source>
</evidence>
<feature type="region of interest" description="Disordered" evidence="1">
    <location>
        <begin position="635"/>
        <end position="708"/>
    </location>
</feature>
<accession>A0A0M6WVK4</accession>
<feature type="compositionally biased region" description="Polar residues" evidence="1">
    <location>
        <begin position="677"/>
        <end position="695"/>
    </location>
</feature>
<feature type="compositionally biased region" description="Pro residues" evidence="1">
    <location>
        <begin position="526"/>
        <end position="545"/>
    </location>
</feature>
<protein>
    <recommendedName>
        <fullName evidence="5">M6 family metalloprotease domain-containing protein</fullName>
    </recommendedName>
</protein>
<feature type="compositionally biased region" description="Pro residues" evidence="1">
    <location>
        <begin position="640"/>
        <end position="656"/>
    </location>
</feature>
<dbReference type="EMBL" id="CVRS01000092">
    <property type="protein sequence ID" value="CRL41606.1"/>
    <property type="molecule type" value="Genomic_DNA"/>
</dbReference>
<feature type="signal peptide" evidence="2">
    <location>
        <begin position="1"/>
        <end position="25"/>
    </location>
</feature>
<reference evidence="4" key="1">
    <citation type="submission" date="2015-05" db="EMBL/GenBank/DDBJ databases">
        <authorList>
            <consortium name="Pathogen Informatics"/>
        </authorList>
    </citation>
    <scope>NUCLEOTIDE SEQUENCE [LARGE SCALE GENOMIC DNA]</scope>
    <source>
        <strain evidence="4">L1-83</strain>
    </source>
</reference>
<evidence type="ECO:0008006" key="5">
    <source>
        <dbReference type="Google" id="ProtNLM"/>
    </source>
</evidence>
<dbReference type="AlphaFoldDB" id="A0A0M6WVK4"/>
<sequence length="743" mass="80541">MKKICTFFGLLISMCLLLNVGFGSLSVKGAAVGNTEQTSDPNFTNLIVFARFADENEFVNDIYQGVSVREIIDNSYNTAYYSVGDYYRNASSDKLRMNSLYLFDNGGSLQLKHERGYYAGYSADNPIGYKTSGEKAYRMYELRTDWSDAINKAIQDGNPITNYNGSQTYSYEDLDKNRDGKIDSITVIYKNTTQNIVINRSDPLWNYKDYADYVEINLGDGRMLQSQYYVQVINNYSTLYMANNDQKPIVSLKSPIHEMGHIFGLLDLYNSSGQTPVYFMSAMANAISPVPQGLSIKEKEALGWTDDSTLKTITEPGEYKVKLSGTATGTDDCIGYKAGIPELNRTLYLEYRNFSTDGSKYDKSEKQLTNSETSNIKSGLVCYLAQSDIRFPSNLNGKPGNWALEVMGGTQSTKSDAALGLNDSLQVTDKLKVTVAAIEGEVLTFQIEGEMEQHVHSGGQATCTKKAVCEECGKEYGEIDPTCHLNLQRQGFKEPTQEENGYTGDLVCTDCNAIVEAGEVIDKLPVTPPDGKPEPEIPPVSPDNKPPVMLEGNKTEVSKNPDNNSGAVFRSSAPLANLIEVKVDENVLVKDKDYTAHSGSTIITLLPSFLAGLSEGAHNIAIVSTTGTATAGFSVISDPAPAPPAPVPPASAPVPPASGNTNTDGSSTDTVADPVSETASTAGSANVSGNSSLPDTAQIKKDSSGTDIKSPQCGEKNCFTLLLDDFIEILKKVLIFLGFSSKI</sequence>
<feature type="chain" id="PRO_5039514947" description="M6 family metalloprotease domain-containing protein" evidence="2">
    <location>
        <begin position="26"/>
        <end position="743"/>
    </location>
</feature>
<dbReference type="PANTHER" id="PTHR41775">
    <property type="entry name" value="SECRETED PROTEIN-RELATED"/>
    <property type="match status" value="1"/>
</dbReference>
<evidence type="ECO:0000313" key="3">
    <source>
        <dbReference type="EMBL" id="CRL41606.1"/>
    </source>
</evidence>
<keyword evidence="2" id="KW-0732">Signal</keyword>
<gene>
    <name evidence="3" type="ORF">RIL183_06541</name>
</gene>
<dbReference type="OrthoDB" id="7820733at2"/>
<organism evidence="3 4">
    <name type="scientific">Roseburia inulinivorans</name>
    <dbReference type="NCBI Taxonomy" id="360807"/>
    <lineage>
        <taxon>Bacteria</taxon>
        <taxon>Bacillati</taxon>
        <taxon>Bacillota</taxon>
        <taxon>Clostridia</taxon>
        <taxon>Lachnospirales</taxon>
        <taxon>Lachnospiraceae</taxon>
        <taxon>Roseburia</taxon>
    </lineage>
</organism>
<dbReference type="STRING" id="360807.ERS852392_00917"/>